<dbReference type="EMBL" id="CP003531">
    <property type="protein sequence ID" value="AFK50545.1"/>
    <property type="molecule type" value="Genomic_DNA"/>
</dbReference>
<dbReference type="InterPro" id="IPR036922">
    <property type="entry name" value="Rieske_2Fe-2S_sf"/>
</dbReference>
<dbReference type="Proteomes" id="UP000005270">
    <property type="component" value="Chromosome"/>
</dbReference>
<reference evidence="1 2" key="1">
    <citation type="journal article" date="2012" name="J. Bacteriol.">
        <title>Complete genome sequence of the hyperthermophilic cellulolytic Crenarchaeon 'Thermogladius cellulolyticus' 1633.</title>
        <authorList>
            <person name="Mardanov A.V."/>
            <person name="Kochetkova T.V."/>
            <person name="Beletsky A.V."/>
            <person name="Bonch-Osmolovskaya E.A."/>
            <person name="Ravin N.V."/>
            <person name="Skryabin K.G."/>
        </authorList>
    </citation>
    <scope>NUCLEOTIDE SEQUENCE [LARGE SCALE GENOMIC DNA]</scope>
    <source>
        <strain evidence="2">DSM 22663 / VKM B-2946 / 1633</strain>
    </source>
</reference>
<dbReference type="SUPFAM" id="SSF50022">
    <property type="entry name" value="ISP domain"/>
    <property type="match status" value="1"/>
</dbReference>
<evidence type="ECO:0000313" key="1">
    <source>
        <dbReference type="EMBL" id="AFK50545.1"/>
    </source>
</evidence>
<dbReference type="InterPro" id="IPR009563">
    <property type="entry name" value="SSSCA1"/>
</dbReference>
<gene>
    <name evidence="1" type="ordered locus">TCELL_0120</name>
</gene>
<dbReference type="OrthoDB" id="26305at2157"/>
<evidence type="ECO:0000313" key="2">
    <source>
        <dbReference type="Proteomes" id="UP000005270"/>
    </source>
</evidence>
<dbReference type="InParanoid" id="I3TCQ7"/>
<dbReference type="eggNOG" id="arCOG00578">
    <property type="taxonomic scope" value="Archaea"/>
</dbReference>
<proteinExistence type="predicted"/>
<dbReference type="GO" id="GO:0051537">
    <property type="term" value="F:2 iron, 2 sulfur cluster binding"/>
    <property type="evidence" value="ECO:0007669"/>
    <property type="project" value="InterPro"/>
</dbReference>
<dbReference type="GeneID" id="13012396"/>
<sequence length="124" mass="13857">MEAEVDPVKKMAELIKAGAVMLAETCPYPGCGLPLFRLKTGEVVCPVHGRVYLVKTEEEARAVKTSVSLAMTLDRIEERALMEMNAMLSERGEIDPTELIRWLEVVERVRRIKSVIASRPSSTK</sequence>
<dbReference type="HOGENOM" id="CLU_142653_1_0_2"/>
<dbReference type="AlphaFoldDB" id="I3TCQ7"/>
<dbReference type="RefSeq" id="WP_014736796.1">
    <property type="nucleotide sequence ID" value="NC_017954.1"/>
</dbReference>
<organism evidence="1 2">
    <name type="scientific">Thermogladius calderae (strain DSM 22663 / VKM B-2946 / 1633)</name>
    <dbReference type="NCBI Taxonomy" id="1184251"/>
    <lineage>
        <taxon>Archaea</taxon>
        <taxon>Thermoproteota</taxon>
        <taxon>Thermoprotei</taxon>
        <taxon>Desulfurococcales</taxon>
        <taxon>Desulfurococcaceae</taxon>
        <taxon>Thermogladius</taxon>
    </lineage>
</organism>
<name>I3TCQ7_THEC1</name>
<dbReference type="NCBIfam" id="NF001647">
    <property type="entry name" value="PRK00420.1-4"/>
    <property type="match status" value="1"/>
</dbReference>
<protein>
    <recommendedName>
        <fullName evidence="3">Sjogrens syndrome scleroderma autoantigen 1</fullName>
    </recommendedName>
</protein>
<dbReference type="Pfam" id="PF06677">
    <property type="entry name" value="Auto_anti-p27"/>
    <property type="match status" value="1"/>
</dbReference>
<accession>I3TCQ7</accession>
<evidence type="ECO:0008006" key="3">
    <source>
        <dbReference type="Google" id="ProtNLM"/>
    </source>
</evidence>
<keyword evidence="2" id="KW-1185">Reference proteome</keyword>
<dbReference type="KEGG" id="thg:TCELL_0120"/>